<dbReference type="GeneID" id="37876854"/>
<dbReference type="AlphaFoldDB" id="A0A343TGE6"/>
<dbReference type="KEGG" id="hdf:AArcSl_0517"/>
<dbReference type="Pfam" id="PF02680">
    <property type="entry name" value="DUF211"/>
    <property type="match status" value="1"/>
</dbReference>
<accession>A0A343TGE6</accession>
<evidence type="ECO:0008006" key="3">
    <source>
        <dbReference type="Google" id="ProtNLM"/>
    </source>
</evidence>
<protein>
    <recommendedName>
        <fullName evidence="3">DUF211 domain-containing protein</fullName>
    </recommendedName>
</protein>
<gene>
    <name evidence="1" type="ORF">AArcSl_0517</name>
</gene>
<name>A0A343TGE6_9EURY</name>
<evidence type="ECO:0000313" key="1">
    <source>
        <dbReference type="EMBL" id="AUX08168.1"/>
    </source>
</evidence>
<dbReference type="EMBL" id="CP025066">
    <property type="protein sequence ID" value="AUX08168.1"/>
    <property type="molecule type" value="Genomic_DNA"/>
</dbReference>
<proteinExistence type="predicted"/>
<keyword evidence="2" id="KW-1185">Reference proteome</keyword>
<dbReference type="Proteomes" id="UP000263012">
    <property type="component" value="Chromosome"/>
</dbReference>
<reference evidence="2" key="1">
    <citation type="submission" date="2017-11" db="EMBL/GenBank/DDBJ databases">
        <title>Phenotypic and genomic properties of facultatively anaerobic sulfur-reducing natronoarchaea from hypersaline soda lakes.</title>
        <authorList>
            <person name="Sorokin D.Y."/>
            <person name="Kublanov I.V."/>
            <person name="Roman P."/>
            <person name="Sinninghe Damste J.S."/>
            <person name="Golyshin P.N."/>
            <person name="Rojo D."/>
            <person name="Ciordia S."/>
            <person name="Mena M.D.C."/>
            <person name="Ferrer M."/>
            <person name="Messina E."/>
            <person name="Smedile F."/>
            <person name="La Spada G."/>
            <person name="La Cono V."/>
            <person name="Yakimov M.M."/>
        </authorList>
    </citation>
    <scope>NUCLEOTIDE SEQUENCE [LARGE SCALE GENOMIC DNA]</scope>
    <source>
        <strain evidence="2">AArc-Sl</strain>
    </source>
</reference>
<evidence type="ECO:0000313" key="2">
    <source>
        <dbReference type="Proteomes" id="UP000263012"/>
    </source>
</evidence>
<dbReference type="OrthoDB" id="201945at2157"/>
<organism evidence="1 2">
    <name type="scientific">Halalkaliarchaeum desulfuricum</name>
    <dbReference type="NCBI Taxonomy" id="2055893"/>
    <lineage>
        <taxon>Archaea</taxon>
        <taxon>Methanobacteriati</taxon>
        <taxon>Methanobacteriota</taxon>
        <taxon>Stenosarchaea group</taxon>
        <taxon>Halobacteria</taxon>
        <taxon>Halobacteriales</taxon>
        <taxon>Haloferacaceae</taxon>
        <taxon>Halalkaliarchaeum</taxon>
    </lineage>
</organism>
<dbReference type="RefSeq" id="WP_119814599.1">
    <property type="nucleotide sequence ID" value="NZ_CP025066.1"/>
</dbReference>
<sequence>MIRRLVLDVLKPHEPPMVTFSSQLSQLESVSGVTTKLVEMEEDVRTVRVAIEGEDLDLSKIEASIEDLSGSIHSVDEVSCGDRIVDDPWLNRG</sequence>
<dbReference type="PANTHER" id="PTHR42240">
    <property type="entry name" value="DUF211 DOMAIN-CONTAINING PROTEIN"/>
    <property type="match status" value="1"/>
</dbReference>
<dbReference type="Gene3D" id="3.30.70.1340">
    <property type="entry name" value="MTH889-like domain"/>
    <property type="match status" value="1"/>
</dbReference>
<dbReference type="InterPro" id="IPR023129">
    <property type="entry name" value="MTH889-like_dom_sf"/>
</dbReference>
<dbReference type="PANTHER" id="PTHR42240:SF1">
    <property type="entry name" value="DUF211 DOMAIN-CONTAINING PROTEIN"/>
    <property type="match status" value="1"/>
</dbReference>
<dbReference type="InterPro" id="IPR003831">
    <property type="entry name" value="DUF211"/>
</dbReference>
<dbReference type="SUPFAM" id="SSF160363">
    <property type="entry name" value="MTH889-like"/>
    <property type="match status" value="1"/>
</dbReference>